<name>A0A4Y4B599_MICMQ</name>
<dbReference type="EMBL" id="BJNQ01000003">
    <property type="protein sequence ID" value="GEC74612.1"/>
    <property type="molecule type" value="Genomic_DNA"/>
</dbReference>
<gene>
    <name evidence="2" type="ORF">MLI01_07570</name>
</gene>
<protein>
    <submittedName>
        <fullName evidence="2">Uncharacterized protein</fullName>
    </submittedName>
</protein>
<feature type="compositionally biased region" description="Low complexity" evidence="1">
    <location>
        <begin position="78"/>
        <end position="99"/>
    </location>
</feature>
<dbReference type="Proteomes" id="UP000317410">
    <property type="component" value="Unassembled WGS sequence"/>
</dbReference>
<evidence type="ECO:0000256" key="1">
    <source>
        <dbReference type="SAM" id="MobiDB-lite"/>
    </source>
</evidence>
<reference evidence="2 3" key="1">
    <citation type="submission" date="2019-06" db="EMBL/GenBank/DDBJ databases">
        <title>Whole genome shotgun sequence of Microbacterium liquefaciens NBRC 15037.</title>
        <authorList>
            <person name="Hosoyama A."/>
            <person name="Uohara A."/>
            <person name="Ohji S."/>
            <person name="Ichikawa N."/>
        </authorList>
    </citation>
    <scope>NUCLEOTIDE SEQUENCE [LARGE SCALE GENOMIC DNA]</scope>
    <source>
        <strain evidence="2 3">NBRC 15037</strain>
    </source>
</reference>
<accession>A0A4Y4B599</accession>
<evidence type="ECO:0000313" key="2">
    <source>
        <dbReference type="EMBL" id="GEC74612.1"/>
    </source>
</evidence>
<proteinExistence type="predicted"/>
<sequence>MRLCHALVGEGRVELTLQAMFDVPHRLTVPSEQQTLRNMTILRNHGLRMAYRAPSGLAVSQRAADSVEPCLNKRSPGRSRASATTTTDTVPALPMRRQR</sequence>
<organism evidence="2 3">
    <name type="scientific">Microbacterium maritypicum</name>
    <name type="common">Microbacterium liquefaciens</name>
    <dbReference type="NCBI Taxonomy" id="33918"/>
    <lineage>
        <taxon>Bacteria</taxon>
        <taxon>Bacillati</taxon>
        <taxon>Actinomycetota</taxon>
        <taxon>Actinomycetes</taxon>
        <taxon>Micrococcales</taxon>
        <taxon>Microbacteriaceae</taxon>
        <taxon>Microbacterium</taxon>
    </lineage>
</organism>
<dbReference type="AlphaFoldDB" id="A0A4Y4B599"/>
<comment type="caution">
    <text evidence="2">The sequence shown here is derived from an EMBL/GenBank/DDBJ whole genome shotgun (WGS) entry which is preliminary data.</text>
</comment>
<evidence type="ECO:0000313" key="3">
    <source>
        <dbReference type="Proteomes" id="UP000317410"/>
    </source>
</evidence>
<feature type="region of interest" description="Disordered" evidence="1">
    <location>
        <begin position="65"/>
        <end position="99"/>
    </location>
</feature>